<evidence type="ECO:0000256" key="2">
    <source>
        <dbReference type="SAM" id="SignalP"/>
    </source>
</evidence>
<organism evidence="4 6">
    <name type="scientific">Agrobacterium vitis</name>
    <name type="common">Rhizobium vitis</name>
    <dbReference type="NCBI Taxonomy" id="373"/>
    <lineage>
        <taxon>Bacteria</taxon>
        <taxon>Pseudomonadati</taxon>
        <taxon>Pseudomonadota</taxon>
        <taxon>Alphaproteobacteria</taxon>
        <taxon>Hyphomicrobiales</taxon>
        <taxon>Rhizobiaceae</taxon>
        <taxon>Rhizobium/Agrobacterium group</taxon>
        <taxon>Agrobacterium</taxon>
    </lineage>
</organism>
<feature type="signal peptide" evidence="2">
    <location>
        <begin position="1"/>
        <end position="26"/>
    </location>
</feature>
<feature type="region of interest" description="Disordered" evidence="1">
    <location>
        <begin position="168"/>
        <end position="200"/>
    </location>
</feature>
<keyword evidence="2" id="KW-0732">Signal</keyword>
<comment type="caution">
    <text evidence="4">The sequence shown here is derived from an EMBL/GenBank/DDBJ whole genome shotgun (WGS) entry which is preliminary data.</text>
</comment>
<proteinExistence type="predicted"/>
<sequence length="200" mass="21177">MRRRLSGRRPPILALGTIAASSMLLSGCGEDAPTERTFTSVDQCISQGMDREVCQTAYQDAVKAHMANAPRFDGMAACEAEYGAKQCVQQTASNTDGSNGSGSFFMPFMAGYLLSSTINNIGDYNRYRREATQSSSYGGGSFGGGGTPIYRNRSGQTVTINKGRDTILAPSSQGSKPANVNTRTVSRQGFGGRSSFSFGG</sequence>
<name>A0ABD6H1M7_AGRVI</name>
<feature type="compositionally biased region" description="Polar residues" evidence="1">
    <location>
        <begin position="169"/>
        <end position="187"/>
    </location>
</feature>
<keyword evidence="5" id="KW-1185">Reference proteome</keyword>
<evidence type="ECO:0000313" key="4">
    <source>
        <dbReference type="EMBL" id="MUP08725.1"/>
    </source>
</evidence>
<dbReference type="EMBL" id="MBFA02000001">
    <property type="protein sequence ID" value="MUP08725.1"/>
    <property type="molecule type" value="Genomic_DNA"/>
</dbReference>
<dbReference type="PROSITE" id="PS51257">
    <property type="entry name" value="PROKAR_LIPOPROTEIN"/>
    <property type="match status" value="1"/>
</dbReference>
<dbReference type="InterPro" id="IPR009576">
    <property type="entry name" value="Biofilm_formation_YgiB"/>
</dbReference>
<dbReference type="RefSeq" id="WP_012653742.1">
    <property type="nucleotide sequence ID" value="NZ_MBFA02000001.1"/>
</dbReference>
<reference evidence="5 6" key="1">
    <citation type="submission" date="2019-11" db="EMBL/GenBank/DDBJ databases">
        <title>Whole-genome sequencing of Allorhizobium vitis.</title>
        <authorList>
            <person name="Gan H.M."/>
            <person name="Savka M.A."/>
        </authorList>
    </citation>
    <scope>NUCLEOTIDE SEQUENCE [LARGE SCALE GENOMIC DNA]</scope>
    <source>
        <strain evidence="4 6">RF2/1</strain>
        <strain evidence="3 5">T1/7</strain>
    </source>
</reference>
<evidence type="ECO:0000313" key="3">
    <source>
        <dbReference type="EMBL" id="MUO40220.1"/>
    </source>
</evidence>
<dbReference type="Proteomes" id="UP000179536">
    <property type="component" value="Unassembled WGS sequence"/>
</dbReference>
<dbReference type="Pfam" id="PF06693">
    <property type="entry name" value="DUF1190"/>
    <property type="match status" value="1"/>
</dbReference>
<gene>
    <name evidence="4" type="ORF">BBK91_002380</name>
    <name evidence="3" type="ORF">BBL17_000200</name>
</gene>
<evidence type="ECO:0000313" key="6">
    <source>
        <dbReference type="Proteomes" id="UP000179536"/>
    </source>
</evidence>
<evidence type="ECO:0000256" key="1">
    <source>
        <dbReference type="SAM" id="MobiDB-lite"/>
    </source>
</evidence>
<protein>
    <submittedName>
        <fullName evidence="4">DUF1190 domain-containing protein</fullName>
    </submittedName>
</protein>
<feature type="chain" id="PRO_5044726805" evidence="2">
    <location>
        <begin position="27"/>
        <end position="200"/>
    </location>
</feature>
<accession>A0ABD6H1M7</accession>
<dbReference type="Proteomes" id="UP000179454">
    <property type="component" value="Unassembled WGS sequence"/>
</dbReference>
<dbReference type="EMBL" id="MBFE02000001">
    <property type="protein sequence ID" value="MUO40220.1"/>
    <property type="molecule type" value="Genomic_DNA"/>
</dbReference>
<evidence type="ECO:0000313" key="5">
    <source>
        <dbReference type="Proteomes" id="UP000179454"/>
    </source>
</evidence>
<dbReference type="AlphaFoldDB" id="A0ABD6H1M7"/>